<evidence type="ECO:0000313" key="1">
    <source>
        <dbReference type="EMBL" id="ANS30380.1"/>
    </source>
</evidence>
<dbReference type="RefSeq" id="WP_065492103.1">
    <property type="nucleotide sequence ID" value="NZ_CP009111.1"/>
</dbReference>
<dbReference type="Proteomes" id="UP000186108">
    <property type="component" value="Chromosome"/>
</dbReference>
<dbReference type="PATRIC" id="fig|37919.13.peg.6009"/>
<proteinExistence type="predicted"/>
<accession>A0A1B1KCS3</accession>
<reference evidence="1 2" key="1">
    <citation type="submission" date="2014-07" db="EMBL/GenBank/DDBJ databases">
        <authorList>
            <person name="Zhang J.E."/>
            <person name="Yang H."/>
            <person name="Guo J."/>
            <person name="Deng Z."/>
            <person name="Luo H."/>
            <person name="Luo M."/>
            <person name="Zhao B."/>
        </authorList>
    </citation>
    <scope>NUCLEOTIDE SEQUENCE [LARGE SCALE GENOMIC DNA]</scope>
    <source>
        <strain evidence="1 2">1CP</strain>
    </source>
</reference>
<dbReference type="SUPFAM" id="SSF51419">
    <property type="entry name" value="PLP-binding barrel"/>
    <property type="match status" value="1"/>
</dbReference>
<dbReference type="Gene3D" id="3.20.20.10">
    <property type="entry name" value="Alanine racemase"/>
    <property type="match status" value="2"/>
</dbReference>
<dbReference type="InterPro" id="IPR009006">
    <property type="entry name" value="Ala_racemase/Decarboxylase_C"/>
</dbReference>
<gene>
    <name evidence="1" type="ORF">R1CP_28725</name>
</gene>
<organism evidence="1 2">
    <name type="scientific">Rhodococcus opacus</name>
    <name type="common">Nocardia opaca</name>
    <dbReference type="NCBI Taxonomy" id="37919"/>
    <lineage>
        <taxon>Bacteria</taxon>
        <taxon>Bacillati</taxon>
        <taxon>Actinomycetota</taxon>
        <taxon>Actinomycetes</taxon>
        <taxon>Mycobacteriales</taxon>
        <taxon>Nocardiaceae</taxon>
        <taxon>Rhodococcus</taxon>
    </lineage>
</organism>
<evidence type="ECO:0000313" key="2">
    <source>
        <dbReference type="Proteomes" id="UP000186108"/>
    </source>
</evidence>
<dbReference type="GO" id="GO:0003824">
    <property type="term" value="F:catalytic activity"/>
    <property type="evidence" value="ECO:0007669"/>
    <property type="project" value="InterPro"/>
</dbReference>
<name>A0A1B1KCS3_RHOOP</name>
<dbReference type="Gene3D" id="2.40.37.10">
    <property type="entry name" value="Lyase, Ornithine Decarboxylase, Chain A, domain 1"/>
    <property type="match status" value="2"/>
</dbReference>
<protein>
    <recommendedName>
        <fullName evidence="3">Diaminopimelate decarboxylase</fullName>
    </recommendedName>
</protein>
<evidence type="ECO:0008006" key="3">
    <source>
        <dbReference type="Google" id="ProtNLM"/>
    </source>
</evidence>
<sequence length="394" mass="40827">MTLLDILPSLRGTTTSRLDPTVWPVTTHYRHGRITVGGVDLGEVADRFGTPTYVLDEAGLRGAGATISRGFRHAEVLCGTSSLLTGGVARAVAGLRLSLVVHSRHEAVLARRNGVDPDRIVLLIGPGGSGSGPAVTLAAGGVGRIVVDAGVPIDTIGVPERGPHKTIARVHDYRSADALVGRVIDAPALELIGVRCDAAPNPDDIRDRVLTAVAVMCDTYREHRVLMTELHVGISTGGTVIDGASGLGDALENPVEEACIRNRLPRPRIAVDFGDSITGRAAVTVCRVHSVDRTDPGGPVVVVEGSAGSAIAVTAGEPVAAAIANRHPLGPTEIFSIVDSRGVMGDHICSGVVLSQDIRAGDVVALVGRDGRDLLDSAQVVSVAHGRIHQIPAE</sequence>
<dbReference type="InterPro" id="IPR029066">
    <property type="entry name" value="PLP-binding_barrel"/>
</dbReference>
<dbReference type="EMBL" id="CP009111">
    <property type="protein sequence ID" value="ANS30380.1"/>
    <property type="molecule type" value="Genomic_DNA"/>
</dbReference>
<dbReference type="AlphaFoldDB" id="A0A1B1KCS3"/>